<dbReference type="EC" id="1.-.-.-" evidence="6"/>
<dbReference type="FunFam" id="1.10.45.10:FF:000001">
    <property type="entry name" value="D-lactate dehydrogenase mitochondrial"/>
    <property type="match status" value="1"/>
</dbReference>
<evidence type="ECO:0000256" key="3">
    <source>
        <dbReference type="ARBA" id="ARBA00022827"/>
    </source>
</evidence>
<keyword evidence="3" id="KW-0274">FAD</keyword>
<dbReference type="SUPFAM" id="SSF55103">
    <property type="entry name" value="FAD-linked oxidases, C-terminal domain"/>
    <property type="match status" value="1"/>
</dbReference>
<name>A0A645I5N2_9ZZZZ</name>
<organism evidence="6">
    <name type="scientific">bioreactor metagenome</name>
    <dbReference type="NCBI Taxonomy" id="1076179"/>
    <lineage>
        <taxon>unclassified sequences</taxon>
        <taxon>metagenomes</taxon>
        <taxon>ecological metagenomes</taxon>
    </lineage>
</organism>
<keyword evidence="4 6" id="KW-0560">Oxidoreductase</keyword>
<gene>
    <name evidence="6" type="ORF">SDC9_194218</name>
</gene>
<dbReference type="PANTHER" id="PTHR42934:SF3">
    <property type="entry name" value="D-LACTATE DEHYDROGENASE"/>
    <property type="match status" value="1"/>
</dbReference>
<dbReference type="GO" id="GO:0016491">
    <property type="term" value="F:oxidoreductase activity"/>
    <property type="evidence" value="ECO:0007669"/>
    <property type="project" value="UniProtKB-KW"/>
</dbReference>
<dbReference type="PANTHER" id="PTHR42934">
    <property type="entry name" value="GLYCOLATE OXIDASE SUBUNIT GLCD"/>
    <property type="match status" value="1"/>
</dbReference>
<evidence type="ECO:0000313" key="6">
    <source>
        <dbReference type="EMBL" id="MPN46627.1"/>
    </source>
</evidence>
<evidence type="ECO:0000256" key="2">
    <source>
        <dbReference type="ARBA" id="ARBA00022630"/>
    </source>
</evidence>
<proteinExistence type="predicted"/>
<dbReference type="AlphaFoldDB" id="A0A645I5N2"/>
<comment type="cofactor">
    <cofactor evidence="1">
        <name>FAD</name>
        <dbReference type="ChEBI" id="CHEBI:57692"/>
    </cofactor>
</comment>
<dbReference type="Gene3D" id="3.30.70.2740">
    <property type="match status" value="1"/>
</dbReference>
<dbReference type="Pfam" id="PF02913">
    <property type="entry name" value="FAD-oxidase_C"/>
    <property type="match status" value="1"/>
</dbReference>
<keyword evidence="2" id="KW-0285">Flavoprotein</keyword>
<evidence type="ECO:0000259" key="5">
    <source>
        <dbReference type="Pfam" id="PF02913"/>
    </source>
</evidence>
<protein>
    <submittedName>
        <fullName evidence="6">Putative FAD-linked oxidoreductase</fullName>
        <ecNumber evidence="6">1.-.-.-</ecNumber>
    </submittedName>
</protein>
<dbReference type="InterPro" id="IPR016164">
    <property type="entry name" value="FAD-linked_Oxase-like_C"/>
</dbReference>
<dbReference type="GO" id="GO:0050660">
    <property type="term" value="F:flavin adenine dinucleotide binding"/>
    <property type="evidence" value="ECO:0007669"/>
    <property type="project" value="InterPro"/>
</dbReference>
<evidence type="ECO:0000256" key="4">
    <source>
        <dbReference type="ARBA" id="ARBA00023002"/>
    </source>
</evidence>
<sequence>MHDEVVDAIDASIPMKNLPKYMKGVKAISEKYNIVISTIGHIGDGNMHNSILNKGAVKPDNYEELADELFKLVVECDGALTGEHGIGKVRNNKINLQFSEIELLLMREIKKVFDPNNILNPGTAL</sequence>
<dbReference type="InterPro" id="IPR051914">
    <property type="entry name" value="FAD-linked_OxidoTrans_Type4"/>
</dbReference>
<accession>A0A645I5N2</accession>
<dbReference type="Gene3D" id="1.10.45.10">
    <property type="entry name" value="Vanillyl-alcohol Oxidase, Chain A, domain 4"/>
    <property type="match status" value="1"/>
</dbReference>
<dbReference type="EMBL" id="VSSQ01107460">
    <property type="protein sequence ID" value="MPN46627.1"/>
    <property type="molecule type" value="Genomic_DNA"/>
</dbReference>
<dbReference type="InterPro" id="IPR016171">
    <property type="entry name" value="Vanillyl_alc_oxidase_C-sub2"/>
</dbReference>
<evidence type="ECO:0000256" key="1">
    <source>
        <dbReference type="ARBA" id="ARBA00001974"/>
    </source>
</evidence>
<dbReference type="InterPro" id="IPR004113">
    <property type="entry name" value="FAD-bd_oxidored_4_C"/>
</dbReference>
<reference evidence="6" key="1">
    <citation type="submission" date="2019-08" db="EMBL/GenBank/DDBJ databases">
        <authorList>
            <person name="Kucharzyk K."/>
            <person name="Murdoch R.W."/>
            <person name="Higgins S."/>
            <person name="Loffler F."/>
        </authorList>
    </citation>
    <scope>NUCLEOTIDE SEQUENCE</scope>
</reference>
<feature type="domain" description="FAD-binding oxidoreductase/transferase type 4 C-terminal" evidence="5">
    <location>
        <begin position="4"/>
        <end position="122"/>
    </location>
</feature>
<comment type="caution">
    <text evidence="6">The sequence shown here is derived from an EMBL/GenBank/DDBJ whole genome shotgun (WGS) entry which is preliminary data.</text>
</comment>